<dbReference type="InterPro" id="IPR019644">
    <property type="entry name" value="DUF2508"/>
</dbReference>
<organism evidence="2 3">
    <name type="scientific">Candidatus Faeciplasma gallinarum</name>
    <dbReference type="NCBI Taxonomy" id="2840799"/>
    <lineage>
        <taxon>Bacteria</taxon>
        <taxon>Bacillati</taxon>
        <taxon>Bacillota</taxon>
        <taxon>Clostridia</taxon>
        <taxon>Eubacteriales</taxon>
        <taxon>Oscillospiraceae</taxon>
        <taxon>Oscillospiraceae incertae sedis</taxon>
        <taxon>Candidatus Faeciplasma</taxon>
    </lineage>
</organism>
<evidence type="ECO:0000313" key="2">
    <source>
        <dbReference type="EMBL" id="HIS24936.1"/>
    </source>
</evidence>
<sequence>MFISVLPVHKLPELLKNRAEALKKDKQRKQELAKAAELEQELRQLRDAMQASQSCFDEVTDPCLTDALIYERASIAARYSFITGELRRIIGGAHDAQKQGK</sequence>
<dbReference type="Pfam" id="PF10704">
    <property type="entry name" value="DUF2508"/>
    <property type="match status" value="1"/>
</dbReference>
<dbReference type="AlphaFoldDB" id="A0A9D1ENZ2"/>
<feature type="coiled-coil region" evidence="1">
    <location>
        <begin position="19"/>
        <end position="55"/>
    </location>
</feature>
<evidence type="ECO:0000256" key="1">
    <source>
        <dbReference type="SAM" id="Coils"/>
    </source>
</evidence>
<proteinExistence type="predicted"/>
<protein>
    <submittedName>
        <fullName evidence="2">DUF2508 family protein</fullName>
    </submittedName>
</protein>
<name>A0A9D1ENZ2_9FIRM</name>
<dbReference type="EMBL" id="DVIR01000056">
    <property type="protein sequence ID" value="HIS24936.1"/>
    <property type="molecule type" value="Genomic_DNA"/>
</dbReference>
<keyword evidence="1" id="KW-0175">Coiled coil</keyword>
<reference evidence="2" key="1">
    <citation type="submission" date="2020-10" db="EMBL/GenBank/DDBJ databases">
        <authorList>
            <person name="Gilroy R."/>
        </authorList>
    </citation>
    <scope>NUCLEOTIDE SEQUENCE</scope>
    <source>
        <strain evidence="2">CHK157-1446</strain>
    </source>
</reference>
<gene>
    <name evidence="2" type="ORF">IAD01_05995</name>
</gene>
<evidence type="ECO:0000313" key="3">
    <source>
        <dbReference type="Proteomes" id="UP000823982"/>
    </source>
</evidence>
<reference evidence="2" key="2">
    <citation type="journal article" date="2021" name="PeerJ">
        <title>Extensive microbial diversity within the chicken gut microbiome revealed by metagenomics and culture.</title>
        <authorList>
            <person name="Gilroy R."/>
            <person name="Ravi A."/>
            <person name="Getino M."/>
            <person name="Pursley I."/>
            <person name="Horton D.L."/>
            <person name="Alikhan N.F."/>
            <person name="Baker D."/>
            <person name="Gharbi K."/>
            <person name="Hall N."/>
            <person name="Watson M."/>
            <person name="Adriaenssens E.M."/>
            <person name="Foster-Nyarko E."/>
            <person name="Jarju S."/>
            <person name="Secka A."/>
            <person name="Antonio M."/>
            <person name="Oren A."/>
            <person name="Chaudhuri R.R."/>
            <person name="La Ragione R."/>
            <person name="Hildebrand F."/>
            <person name="Pallen M.J."/>
        </authorList>
    </citation>
    <scope>NUCLEOTIDE SEQUENCE</scope>
    <source>
        <strain evidence="2">CHK157-1446</strain>
    </source>
</reference>
<dbReference type="Proteomes" id="UP000823982">
    <property type="component" value="Unassembled WGS sequence"/>
</dbReference>
<accession>A0A9D1ENZ2</accession>
<comment type="caution">
    <text evidence="2">The sequence shown here is derived from an EMBL/GenBank/DDBJ whole genome shotgun (WGS) entry which is preliminary data.</text>
</comment>